<evidence type="ECO:0000256" key="1">
    <source>
        <dbReference type="SAM" id="MobiDB-lite"/>
    </source>
</evidence>
<feature type="compositionally biased region" description="Polar residues" evidence="1">
    <location>
        <begin position="159"/>
        <end position="176"/>
    </location>
</feature>
<dbReference type="eggNOG" id="COG3935">
    <property type="taxonomic scope" value="Bacteria"/>
</dbReference>
<dbReference type="AlphaFoldDB" id="L1QMQ6"/>
<dbReference type="EMBL" id="AMEZ01000013">
    <property type="protein sequence ID" value="EKY29000.1"/>
    <property type="molecule type" value="Genomic_DNA"/>
</dbReference>
<keyword evidence="3" id="KW-1185">Reference proteome</keyword>
<feature type="compositionally biased region" description="Polar residues" evidence="1">
    <location>
        <begin position="190"/>
        <end position="202"/>
    </location>
</feature>
<reference evidence="2 3" key="1">
    <citation type="submission" date="2012-05" db="EMBL/GenBank/DDBJ databases">
        <authorList>
            <person name="Weinstock G."/>
            <person name="Sodergren E."/>
            <person name="Lobos E.A."/>
            <person name="Fulton L."/>
            <person name="Fulton R."/>
            <person name="Courtney L."/>
            <person name="Fronick C."/>
            <person name="O'Laughlin M."/>
            <person name="Godfrey J."/>
            <person name="Wilson R.M."/>
            <person name="Miner T."/>
            <person name="Farmer C."/>
            <person name="Delehaunty K."/>
            <person name="Cordes M."/>
            <person name="Minx P."/>
            <person name="Tomlinson C."/>
            <person name="Chen J."/>
            <person name="Wollam A."/>
            <person name="Pepin K.H."/>
            <person name="Bhonagiri V."/>
            <person name="Zhang X."/>
            <person name="Suruliraj S."/>
            <person name="Warren W."/>
            <person name="Mitreva M."/>
            <person name="Mardis E.R."/>
            <person name="Wilson R.K."/>
        </authorList>
    </citation>
    <scope>NUCLEOTIDE SEQUENCE [LARGE SCALE GENOMIC DNA]</scope>
    <source>
        <strain evidence="2 3">DSM 1785</strain>
    </source>
</reference>
<protein>
    <submittedName>
        <fullName evidence="2">Uncharacterized protein</fullName>
    </submittedName>
</protein>
<organism evidence="2 3">
    <name type="scientific">Clostridium celatum DSM 1785</name>
    <dbReference type="NCBI Taxonomy" id="545697"/>
    <lineage>
        <taxon>Bacteria</taxon>
        <taxon>Bacillati</taxon>
        <taxon>Bacillota</taxon>
        <taxon>Clostridia</taxon>
        <taxon>Eubacteriales</taxon>
        <taxon>Clostridiaceae</taxon>
        <taxon>Clostridium</taxon>
    </lineage>
</organism>
<proteinExistence type="predicted"/>
<gene>
    <name evidence="2" type="ORF">HMPREF0216_00359</name>
</gene>
<dbReference type="Proteomes" id="UP000010420">
    <property type="component" value="Unassembled WGS sequence"/>
</dbReference>
<dbReference type="PATRIC" id="fig|545697.3.peg.351"/>
<dbReference type="HOGENOM" id="CLU_805863_0_0_9"/>
<accession>L1QMQ6</accession>
<evidence type="ECO:0000313" key="2">
    <source>
        <dbReference type="EMBL" id="EKY29000.1"/>
    </source>
</evidence>
<sequence length="344" mass="39638">MYIFSNIFIRITTNNLKKLRVLYGIKGSVRYMYSLIIDSILSDINISNDEKLMLIALNSLNDENNCVKAPYELLLKYLSSKNKVKMAKILKALEGKGYIEIIRKSGTVNKYKLIKDYLLKDNIEEKLDSSKEISVIGNFINENDVATEIAVSKVESNYKNTNSRNHSTVENTSSESKSSDEFTHSKIDSTAENTHSKNASTTEITASISNNNDNEIERFKDNNINNNNYNNINNKLYINILNHWNSKKLGVVRVLNVKVIDCISRALTKYSEEEIIAAINNYSEVFKSKHYYNLRWTLENFLVKENGISRFCCEGDIWLSYLDLNYKDQEEDDHCLDIEQYIDG</sequence>
<dbReference type="STRING" id="545697.HMPREF0216_00359"/>
<evidence type="ECO:0000313" key="3">
    <source>
        <dbReference type="Proteomes" id="UP000010420"/>
    </source>
</evidence>
<feature type="region of interest" description="Disordered" evidence="1">
    <location>
        <begin position="159"/>
        <end position="202"/>
    </location>
</feature>
<comment type="caution">
    <text evidence="2">The sequence shown here is derived from an EMBL/GenBank/DDBJ whole genome shotgun (WGS) entry which is preliminary data.</text>
</comment>
<feature type="compositionally biased region" description="Basic and acidic residues" evidence="1">
    <location>
        <begin position="177"/>
        <end position="189"/>
    </location>
</feature>
<name>L1QMQ6_9CLOT</name>